<evidence type="ECO:0000256" key="1">
    <source>
        <dbReference type="ARBA" id="ARBA00022737"/>
    </source>
</evidence>
<evidence type="ECO:0000256" key="3">
    <source>
        <dbReference type="SAM" id="SignalP"/>
    </source>
</evidence>
<proteinExistence type="predicted"/>
<feature type="region of interest" description="Disordered" evidence="2">
    <location>
        <begin position="435"/>
        <end position="490"/>
    </location>
</feature>
<evidence type="ECO:0000313" key="7">
    <source>
        <dbReference type="Proteomes" id="UP001597156"/>
    </source>
</evidence>
<keyword evidence="3" id="KW-0732">Signal</keyword>
<dbReference type="NCBIfam" id="TIGR02167">
    <property type="entry name" value="Liste_lipo_26"/>
    <property type="match status" value="3"/>
</dbReference>
<dbReference type="Pfam" id="PF06458">
    <property type="entry name" value="MucBP"/>
    <property type="match status" value="1"/>
</dbReference>
<dbReference type="RefSeq" id="WP_121977676.1">
    <property type="nucleotide sequence ID" value="NZ_JBHTLH010000005.1"/>
</dbReference>
<keyword evidence="1" id="KW-0677">Repeat</keyword>
<dbReference type="InterPro" id="IPR005046">
    <property type="entry name" value="DUF285"/>
</dbReference>
<feature type="compositionally biased region" description="Polar residues" evidence="2">
    <location>
        <begin position="37"/>
        <end position="54"/>
    </location>
</feature>
<feature type="compositionally biased region" description="Gly residues" evidence="2">
    <location>
        <begin position="470"/>
        <end position="479"/>
    </location>
</feature>
<sequence length="649" mass="70823">MENRHYFHVVAKAKKRVVWLSVVGLMAGLAIGTSVAAESSPSDQGDAQASRSLVPTPPSVKSPTAGQTTQPAVKADGMLEIKWGTCPLSLKDGILTIHAGEMAPRTWDDPGNPLNSLLWSGWVTGIHVEKGVILPADASYLFGGLPVSSIIFNEGIDTSRVTNMTEMFAYDPKLVSLDLGHFNTRQVTTMYLMFFGDSSLTSLNVSSFETQNVKKTALMFAGDTKLESLDLSHFDTRQAAAEDRGTYGMLGFTTQTLESLWKVKVGPNTVISNKRPIGVLGIPGLVNAPGSSTPGREHPFTDAAFPGATFKNNGPKWQEAGTSQDGHNPTGPLLSAKKLNAYLAKPRDKSETWVWQQLPAQTQSLLIHYVDADGKTLAPDYEGYGYQGGTYDVSAAHYRPEINGYTWNGKLPDNYQGTYADHPVVVKYVYDKKPVTPEKPGGGSSGSSQTGTSTTGSSIIKPGTPATPGNNGGNNGSNGNGSHSPTDTTSRVKIVRKVVYAVRAIHLYRSANFERSQRLASYSRVKRTERPMFIVLGYRRSTGGALRFQVRDINHGKHTAGKVGYITASHRYVVNAYYQSLPKTRRLTVISPKGVHAYRSRNLTGRSRSYKRGTRLKVKRLLKHNLTTRYQLTNGYYVTANKKLVIQKN</sequence>
<feature type="compositionally biased region" description="Low complexity" evidence="2">
    <location>
        <begin position="446"/>
        <end position="458"/>
    </location>
</feature>
<feature type="region of interest" description="Disordered" evidence="2">
    <location>
        <begin position="37"/>
        <end position="71"/>
    </location>
</feature>
<dbReference type="Gene3D" id="3.80.10.10">
    <property type="entry name" value="Ribonuclease Inhibitor"/>
    <property type="match status" value="1"/>
</dbReference>
<accession>A0ABW3PLK4</accession>
<name>A0ABW3PLK4_9LACO</name>
<dbReference type="InterPro" id="IPR011889">
    <property type="entry name" value="Liste_lipo_26"/>
</dbReference>
<evidence type="ECO:0000259" key="4">
    <source>
        <dbReference type="Pfam" id="PF06458"/>
    </source>
</evidence>
<dbReference type="InterPro" id="IPR009459">
    <property type="entry name" value="MucBP_dom"/>
</dbReference>
<dbReference type="Gene3D" id="3.10.20.320">
    <property type="entry name" value="Putative peptidoglycan bound protein (lpxtg motif)"/>
    <property type="match status" value="1"/>
</dbReference>
<feature type="domain" description="DUF5776" evidence="5">
    <location>
        <begin position="577"/>
        <end position="645"/>
    </location>
</feature>
<gene>
    <name evidence="6" type="ORF">ACFQ22_01640</name>
</gene>
<dbReference type="Pfam" id="PF19087">
    <property type="entry name" value="DUF5776"/>
    <property type="match status" value="1"/>
</dbReference>
<protein>
    <submittedName>
        <fullName evidence="6">DUF5776 domain-containing protein</fullName>
    </submittedName>
</protein>
<dbReference type="InterPro" id="IPR044081">
    <property type="entry name" value="DUF5776"/>
</dbReference>
<feature type="chain" id="PRO_5046361371" evidence="3">
    <location>
        <begin position="37"/>
        <end position="649"/>
    </location>
</feature>
<dbReference type="InterPro" id="IPR032675">
    <property type="entry name" value="LRR_dom_sf"/>
</dbReference>
<dbReference type="EMBL" id="JBHTLH010000005">
    <property type="protein sequence ID" value="MFD1124066.1"/>
    <property type="molecule type" value="Genomic_DNA"/>
</dbReference>
<organism evidence="6 7">
    <name type="scientific">Lentilactobacillus raoultii</name>
    <dbReference type="NCBI Taxonomy" id="1987503"/>
    <lineage>
        <taxon>Bacteria</taxon>
        <taxon>Bacillati</taxon>
        <taxon>Bacillota</taxon>
        <taxon>Bacilli</taxon>
        <taxon>Lactobacillales</taxon>
        <taxon>Lactobacillaceae</taxon>
        <taxon>Lentilactobacillus</taxon>
    </lineage>
</organism>
<reference evidence="7" key="1">
    <citation type="journal article" date="2019" name="Int. J. Syst. Evol. Microbiol.">
        <title>The Global Catalogue of Microorganisms (GCM) 10K type strain sequencing project: providing services to taxonomists for standard genome sequencing and annotation.</title>
        <authorList>
            <consortium name="The Broad Institute Genomics Platform"/>
            <consortium name="The Broad Institute Genome Sequencing Center for Infectious Disease"/>
            <person name="Wu L."/>
            <person name="Ma J."/>
        </authorList>
    </citation>
    <scope>NUCLEOTIDE SEQUENCE [LARGE SCALE GENOMIC DNA]</scope>
    <source>
        <strain evidence="7">CCUG 71848</strain>
    </source>
</reference>
<evidence type="ECO:0000256" key="2">
    <source>
        <dbReference type="SAM" id="MobiDB-lite"/>
    </source>
</evidence>
<feature type="compositionally biased region" description="Polar residues" evidence="2">
    <location>
        <begin position="61"/>
        <end position="71"/>
    </location>
</feature>
<comment type="caution">
    <text evidence="6">The sequence shown here is derived from an EMBL/GenBank/DDBJ whole genome shotgun (WGS) entry which is preliminary data.</text>
</comment>
<feature type="signal peptide" evidence="3">
    <location>
        <begin position="1"/>
        <end position="36"/>
    </location>
</feature>
<dbReference type="Pfam" id="PF03382">
    <property type="entry name" value="DUF285"/>
    <property type="match status" value="1"/>
</dbReference>
<feature type="domain" description="MucBP" evidence="4">
    <location>
        <begin position="367"/>
        <end position="430"/>
    </location>
</feature>
<evidence type="ECO:0000313" key="6">
    <source>
        <dbReference type="EMBL" id="MFD1124066.1"/>
    </source>
</evidence>
<evidence type="ECO:0000259" key="5">
    <source>
        <dbReference type="Pfam" id="PF19087"/>
    </source>
</evidence>
<keyword evidence="7" id="KW-1185">Reference proteome</keyword>
<dbReference type="Proteomes" id="UP001597156">
    <property type="component" value="Unassembled WGS sequence"/>
</dbReference>